<name>A0A0W0GJS5_9CHLR</name>
<dbReference type="OrthoDB" id="163440at2"/>
<comment type="caution">
    <text evidence="2">The sequence shown here is derived from an EMBL/GenBank/DDBJ whole genome shotgun (WGS) entry which is preliminary data.</text>
</comment>
<keyword evidence="3" id="KW-1185">Reference proteome</keyword>
<sequence length="131" mass="13969">MTEARVFIDLKEGVIELEGPIAFVEKYIAKYAPAAAAESVPETPRKRGRPAKKGAVPVTKKKVNADKIISAMIDNGFFSSPKAFGSIKAEALKTAPELSDAKIRKGLKNAENKLTISGTGRGTKYMSVSSA</sequence>
<evidence type="ECO:0000313" key="3">
    <source>
        <dbReference type="Proteomes" id="UP000053947"/>
    </source>
</evidence>
<evidence type="ECO:0000256" key="1">
    <source>
        <dbReference type="SAM" id="MobiDB-lite"/>
    </source>
</evidence>
<proteinExistence type="predicted"/>
<accession>A0A0W0GJS5</accession>
<dbReference type="Proteomes" id="UP000053947">
    <property type="component" value="Unassembled WGS sequence"/>
</dbReference>
<organism evidence="2 3">
    <name type="scientific">Dehalogenimonas alkenigignens</name>
    <dbReference type="NCBI Taxonomy" id="1217799"/>
    <lineage>
        <taxon>Bacteria</taxon>
        <taxon>Bacillati</taxon>
        <taxon>Chloroflexota</taxon>
        <taxon>Dehalococcoidia</taxon>
        <taxon>Dehalococcoidales</taxon>
        <taxon>Dehalococcoidaceae</taxon>
        <taxon>Dehalogenimonas</taxon>
    </lineage>
</organism>
<evidence type="ECO:0000313" key="2">
    <source>
        <dbReference type="EMBL" id="KTB48825.1"/>
    </source>
</evidence>
<dbReference type="EMBL" id="LFDV01000002">
    <property type="protein sequence ID" value="KTB48825.1"/>
    <property type="molecule type" value="Genomic_DNA"/>
</dbReference>
<dbReference type="RefSeq" id="WP_058439753.1">
    <property type="nucleotide sequence ID" value="NZ_KQ758903.1"/>
</dbReference>
<reference evidence="2 3" key="1">
    <citation type="submission" date="2015-06" db="EMBL/GenBank/DDBJ databases">
        <title>Genome sequence of the organohalide-respiring Dehalogenimonas alkenigignens type strain (IP3-3T).</title>
        <authorList>
            <person name="Key T.A."/>
            <person name="Richmond D.P."/>
            <person name="Bowman K.S."/>
            <person name="Cho Y.-J."/>
            <person name="Chun J."/>
            <person name="da Costa M.S."/>
            <person name="Rainey F.A."/>
            <person name="Moe W.M."/>
        </authorList>
    </citation>
    <scope>NUCLEOTIDE SEQUENCE [LARGE SCALE GENOMIC DNA]</scope>
    <source>
        <strain evidence="2 3">IP3-3</strain>
    </source>
</reference>
<feature type="region of interest" description="Disordered" evidence="1">
    <location>
        <begin position="34"/>
        <end position="58"/>
    </location>
</feature>
<gene>
    <name evidence="2" type="ORF">DEALK_16720</name>
</gene>
<protein>
    <submittedName>
        <fullName evidence="2">Uncharacterized protein</fullName>
    </submittedName>
</protein>
<dbReference type="AlphaFoldDB" id="A0A0W0GJS5"/>